<organism evidence="2 3">
    <name type="scientific">Linum tenue</name>
    <dbReference type="NCBI Taxonomy" id="586396"/>
    <lineage>
        <taxon>Eukaryota</taxon>
        <taxon>Viridiplantae</taxon>
        <taxon>Streptophyta</taxon>
        <taxon>Embryophyta</taxon>
        <taxon>Tracheophyta</taxon>
        <taxon>Spermatophyta</taxon>
        <taxon>Magnoliopsida</taxon>
        <taxon>eudicotyledons</taxon>
        <taxon>Gunneridae</taxon>
        <taxon>Pentapetalae</taxon>
        <taxon>rosids</taxon>
        <taxon>fabids</taxon>
        <taxon>Malpighiales</taxon>
        <taxon>Linaceae</taxon>
        <taxon>Linum</taxon>
    </lineage>
</organism>
<dbReference type="AlphaFoldDB" id="A0AAV0HZG0"/>
<sequence length="159" mass="17323">MQTSTKASTSTGAANNQQSQETGKTSIWYWIKHQVPGSSRIRHSCSAASKCWSSWCLGTLQEQLLHIIYHPPGTDTTRSISSSWETCPANLTSSTPTSSYREMEAGNNSSTRGSTRLLITTTTPFTGTLPPLCGMWTVCQSEFTATTRARGFHSPINKG</sequence>
<gene>
    <name evidence="2" type="ORF">LITE_LOCUS6611</name>
</gene>
<name>A0AAV0HZG0_9ROSI</name>
<proteinExistence type="predicted"/>
<feature type="region of interest" description="Disordered" evidence="1">
    <location>
        <begin position="1"/>
        <end position="20"/>
    </location>
</feature>
<feature type="region of interest" description="Disordered" evidence="1">
    <location>
        <begin position="93"/>
        <end position="113"/>
    </location>
</feature>
<evidence type="ECO:0000313" key="2">
    <source>
        <dbReference type="EMBL" id="CAI0390127.1"/>
    </source>
</evidence>
<dbReference type="Proteomes" id="UP001154282">
    <property type="component" value="Unassembled WGS sequence"/>
</dbReference>
<feature type="compositionally biased region" description="Low complexity" evidence="1">
    <location>
        <begin position="1"/>
        <end position="14"/>
    </location>
</feature>
<evidence type="ECO:0000256" key="1">
    <source>
        <dbReference type="SAM" id="MobiDB-lite"/>
    </source>
</evidence>
<dbReference type="EMBL" id="CAMGYJ010000003">
    <property type="protein sequence ID" value="CAI0390127.1"/>
    <property type="molecule type" value="Genomic_DNA"/>
</dbReference>
<reference evidence="2" key="1">
    <citation type="submission" date="2022-08" db="EMBL/GenBank/DDBJ databases">
        <authorList>
            <person name="Gutierrez-Valencia J."/>
        </authorList>
    </citation>
    <scope>NUCLEOTIDE SEQUENCE</scope>
</reference>
<keyword evidence="3" id="KW-1185">Reference proteome</keyword>
<evidence type="ECO:0000313" key="3">
    <source>
        <dbReference type="Proteomes" id="UP001154282"/>
    </source>
</evidence>
<accession>A0AAV0HZG0</accession>
<comment type="caution">
    <text evidence="2">The sequence shown here is derived from an EMBL/GenBank/DDBJ whole genome shotgun (WGS) entry which is preliminary data.</text>
</comment>
<protein>
    <submittedName>
        <fullName evidence="2">Uncharacterized protein</fullName>
    </submittedName>
</protein>